<comment type="subcellular location">
    <subcellularLocation>
        <location evidence="1">Nucleus</location>
    </subcellularLocation>
</comment>
<dbReference type="GO" id="GO:0008270">
    <property type="term" value="F:zinc ion binding"/>
    <property type="evidence" value="ECO:0007669"/>
    <property type="project" value="UniProtKB-KW"/>
</dbReference>
<proteinExistence type="predicted"/>
<evidence type="ECO:0000256" key="7">
    <source>
        <dbReference type="ARBA" id="ARBA00023242"/>
    </source>
</evidence>
<evidence type="ECO:0000256" key="2">
    <source>
        <dbReference type="ARBA" id="ARBA00022723"/>
    </source>
</evidence>
<dbReference type="AlphaFoldDB" id="A0A182KF76"/>
<sequence>MSDVWQYFDKTENAGKCLYCSKIIRCTRGSTSNLKRHLSAKHVGIPLKRGKYSSSNRETNNDEECSLVVISQSSAEFSPPTTMDTFFPTLKPPTADAKRKHDELFLQLICQESLPFSITESEAFKKYSQGLNPNYDIPSRKTLYLHSGKNIAEWIKRVTKKFDKANKLVAIVTDNASNISCAAKELELNHFACFAHSLNLVVKKSIQNTIGVTVEEVKRIVTFFRKSSTATQKLNDVQSRLNYPNLKLKQEVGIRHTIWPKDFFK</sequence>
<evidence type="ECO:0000313" key="10">
    <source>
        <dbReference type="EnsemblMetazoa" id="ACHR009414-PA"/>
    </source>
</evidence>
<protein>
    <recommendedName>
        <fullName evidence="9">BED-type domain-containing protein</fullName>
    </recommendedName>
</protein>
<dbReference type="EnsemblMetazoa" id="ACHR009414-RA">
    <property type="protein sequence ID" value="ACHR009414-PA"/>
    <property type="gene ID" value="ACHR009414"/>
</dbReference>
<dbReference type="SUPFAM" id="SSF57667">
    <property type="entry name" value="beta-beta-alpha zinc fingers"/>
    <property type="match status" value="1"/>
</dbReference>
<dbReference type="GO" id="GO:0005634">
    <property type="term" value="C:nucleus"/>
    <property type="evidence" value="ECO:0007669"/>
    <property type="project" value="UniProtKB-SubCell"/>
</dbReference>
<dbReference type="PANTHER" id="PTHR46481:SF10">
    <property type="entry name" value="ZINC FINGER BED DOMAIN-CONTAINING PROTEIN 39"/>
    <property type="match status" value="1"/>
</dbReference>
<evidence type="ECO:0000256" key="8">
    <source>
        <dbReference type="PROSITE-ProRule" id="PRU00027"/>
    </source>
</evidence>
<keyword evidence="4" id="KW-0862">Zinc</keyword>
<evidence type="ECO:0000256" key="1">
    <source>
        <dbReference type="ARBA" id="ARBA00004123"/>
    </source>
</evidence>
<dbReference type="PROSITE" id="PS50808">
    <property type="entry name" value="ZF_BED"/>
    <property type="match status" value="1"/>
</dbReference>
<reference evidence="11" key="1">
    <citation type="submission" date="2013-03" db="EMBL/GenBank/DDBJ databases">
        <title>The Genome Sequence of Anopheles christyi ACHKN1017.</title>
        <authorList>
            <consortium name="The Broad Institute Genomics Platform"/>
            <person name="Neafsey D.E."/>
            <person name="Besansky N."/>
            <person name="Walker B."/>
            <person name="Young S.K."/>
            <person name="Zeng Q."/>
            <person name="Gargeya S."/>
            <person name="Fitzgerald M."/>
            <person name="Haas B."/>
            <person name="Abouelleil A."/>
            <person name="Allen A.W."/>
            <person name="Alvarado L."/>
            <person name="Arachchi H.M."/>
            <person name="Berlin A.M."/>
            <person name="Chapman S.B."/>
            <person name="Gainer-Dewar J."/>
            <person name="Goldberg J."/>
            <person name="Griggs A."/>
            <person name="Gujja S."/>
            <person name="Hansen M."/>
            <person name="Howarth C."/>
            <person name="Imamovic A."/>
            <person name="Ireland A."/>
            <person name="Larimer J."/>
            <person name="McCowan C."/>
            <person name="Murphy C."/>
            <person name="Pearson M."/>
            <person name="Poon T.W."/>
            <person name="Priest M."/>
            <person name="Roberts A."/>
            <person name="Saif S."/>
            <person name="Shea T."/>
            <person name="Sisk P."/>
            <person name="Sykes S."/>
            <person name="Wortman J."/>
            <person name="Nusbaum C."/>
            <person name="Birren B."/>
        </authorList>
    </citation>
    <scope>NUCLEOTIDE SEQUENCE [LARGE SCALE GENOMIC DNA]</scope>
    <source>
        <strain evidence="11">ACHKN1017</strain>
    </source>
</reference>
<organism evidence="10 11">
    <name type="scientific">Anopheles christyi</name>
    <dbReference type="NCBI Taxonomy" id="43041"/>
    <lineage>
        <taxon>Eukaryota</taxon>
        <taxon>Metazoa</taxon>
        <taxon>Ecdysozoa</taxon>
        <taxon>Arthropoda</taxon>
        <taxon>Hexapoda</taxon>
        <taxon>Insecta</taxon>
        <taxon>Pterygota</taxon>
        <taxon>Neoptera</taxon>
        <taxon>Endopterygota</taxon>
        <taxon>Diptera</taxon>
        <taxon>Nematocera</taxon>
        <taxon>Culicoidea</taxon>
        <taxon>Culicidae</taxon>
        <taxon>Anophelinae</taxon>
        <taxon>Anopheles</taxon>
    </lineage>
</organism>
<dbReference type="VEuPathDB" id="VectorBase:ACHR009414"/>
<dbReference type="InterPro" id="IPR052035">
    <property type="entry name" value="ZnF_BED_domain_contain"/>
</dbReference>
<dbReference type="InterPro" id="IPR003656">
    <property type="entry name" value="Znf_BED"/>
</dbReference>
<keyword evidence="6" id="KW-0804">Transcription</keyword>
<evidence type="ECO:0000256" key="5">
    <source>
        <dbReference type="ARBA" id="ARBA00023015"/>
    </source>
</evidence>
<keyword evidence="5" id="KW-0805">Transcription regulation</keyword>
<dbReference type="SMART" id="SM00614">
    <property type="entry name" value="ZnF_BED"/>
    <property type="match status" value="1"/>
</dbReference>
<evidence type="ECO:0000256" key="6">
    <source>
        <dbReference type="ARBA" id="ARBA00023163"/>
    </source>
</evidence>
<evidence type="ECO:0000313" key="11">
    <source>
        <dbReference type="Proteomes" id="UP000075881"/>
    </source>
</evidence>
<reference evidence="10" key="2">
    <citation type="submission" date="2020-05" db="UniProtKB">
        <authorList>
            <consortium name="EnsemblMetazoa"/>
        </authorList>
    </citation>
    <scope>IDENTIFICATION</scope>
    <source>
        <strain evidence="10">ACHKN1017</strain>
    </source>
</reference>
<dbReference type="InterPro" id="IPR012337">
    <property type="entry name" value="RNaseH-like_sf"/>
</dbReference>
<dbReference type="SUPFAM" id="SSF53098">
    <property type="entry name" value="Ribonuclease H-like"/>
    <property type="match status" value="1"/>
</dbReference>
<dbReference type="GO" id="GO:0009791">
    <property type="term" value="P:post-embryonic development"/>
    <property type="evidence" value="ECO:0007669"/>
    <property type="project" value="UniProtKB-ARBA"/>
</dbReference>
<dbReference type="PANTHER" id="PTHR46481">
    <property type="entry name" value="ZINC FINGER BED DOMAIN-CONTAINING PROTEIN 4"/>
    <property type="match status" value="1"/>
</dbReference>
<evidence type="ECO:0000259" key="9">
    <source>
        <dbReference type="PROSITE" id="PS50808"/>
    </source>
</evidence>
<dbReference type="InterPro" id="IPR036236">
    <property type="entry name" value="Znf_C2H2_sf"/>
</dbReference>
<name>A0A182KF76_9DIPT</name>
<accession>A0A182KF76</accession>
<keyword evidence="7" id="KW-0539">Nucleus</keyword>
<dbReference type="Proteomes" id="UP000075881">
    <property type="component" value="Unassembled WGS sequence"/>
</dbReference>
<dbReference type="STRING" id="43041.A0A182KF76"/>
<evidence type="ECO:0000256" key="4">
    <source>
        <dbReference type="ARBA" id="ARBA00022833"/>
    </source>
</evidence>
<feature type="domain" description="BED-type" evidence="9">
    <location>
        <begin position="1"/>
        <end position="42"/>
    </location>
</feature>
<dbReference type="SUPFAM" id="SSF140996">
    <property type="entry name" value="Hermes dimerisation domain"/>
    <property type="match status" value="1"/>
</dbReference>
<keyword evidence="11" id="KW-1185">Reference proteome</keyword>
<keyword evidence="3 8" id="KW-0863">Zinc-finger</keyword>
<dbReference type="Pfam" id="PF02892">
    <property type="entry name" value="zf-BED"/>
    <property type="match status" value="1"/>
</dbReference>
<evidence type="ECO:0000256" key="3">
    <source>
        <dbReference type="ARBA" id="ARBA00022771"/>
    </source>
</evidence>
<keyword evidence="2" id="KW-0479">Metal-binding</keyword>
<dbReference type="GO" id="GO:0003677">
    <property type="term" value="F:DNA binding"/>
    <property type="evidence" value="ECO:0007669"/>
    <property type="project" value="InterPro"/>
</dbReference>